<evidence type="ECO:0000313" key="2">
    <source>
        <dbReference type="Proteomes" id="UP000278078"/>
    </source>
</evidence>
<evidence type="ECO:0000313" key="1">
    <source>
        <dbReference type="EMBL" id="VEE47725.1"/>
    </source>
</evidence>
<gene>
    <name evidence="1" type="ORF">NCTC10783_03618</name>
</gene>
<dbReference type="AlphaFoldDB" id="A0A448BR62"/>
<dbReference type="EMBL" id="LR134300">
    <property type="protein sequence ID" value="VEE47725.1"/>
    <property type="molecule type" value="Genomic_DNA"/>
</dbReference>
<sequence>MLADNWQKTYAISLDGWRDRQGSLQLVDGFHFRDPSISIVQVWYCDPLEIHSHELSWLLALAVSFTDCELRRCERTCGAINEVLLPHGFALEDSWF</sequence>
<dbReference type="Proteomes" id="UP000278078">
    <property type="component" value="Chromosome"/>
</dbReference>
<name>A0A448BR62_PSEFL</name>
<accession>A0A448BR62</accession>
<reference evidence="1 2" key="1">
    <citation type="submission" date="2018-12" db="EMBL/GenBank/DDBJ databases">
        <authorList>
            <consortium name="Pathogen Informatics"/>
        </authorList>
    </citation>
    <scope>NUCLEOTIDE SEQUENCE [LARGE SCALE GENOMIC DNA]</scope>
    <source>
        <strain evidence="1 2">NCTC10783</strain>
    </source>
</reference>
<organism evidence="1 2">
    <name type="scientific">Pseudomonas fluorescens</name>
    <dbReference type="NCBI Taxonomy" id="294"/>
    <lineage>
        <taxon>Bacteria</taxon>
        <taxon>Pseudomonadati</taxon>
        <taxon>Pseudomonadota</taxon>
        <taxon>Gammaproteobacteria</taxon>
        <taxon>Pseudomonadales</taxon>
        <taxon>Pseudomonadaceae</taxon>
        <taxon>Pseudomonas</taxon>
    </lineage>
</organism>
<protein>
    <submittedName>
        <fullName evidence="1">Uncharacterized protein</fullName>
    </submittedName>
</protein>
<proteinExistence type="predicted"/>